<dbReference type="AlphaFoldDB" id="A0A4R7C7Q2"/>
<dbReference type="GO" id="GO:0004252">
    <property type="term" value="F:serine-type endopeptidase activity"/>
    <property type="evidence" value="ECO:0007669"/>
    <property type="project" value="InterPro"/>
</dbReference>
<feature type="signal peptide" evidence="10">
    <location>
        <begin position="1"/>
        <end position="24"/>
    </location>
</feature>
<evidence type="ECO:0000256" key="1">
    <source>
        <dbReference type="ARBA" id="ARBA00022670"/>
    </source>
</evidence>
<dbReference type="PIRSF" id="PIRSF018455">
    <property type="entry name" value="MepA"/>
    <property type="match status" value="1"/>
</dbReference>
<dbReference type="OrthoDB" id="1467367at2"/>
<keyword evidence="3 10" id="KW-0732">Signal</keyword>
<gene>
    <name evidence="11" type="ORF">EV668_1972</name>
</gene>
<accession>A0A4R7C7Q2</accession>
<reference evidence="11 12" key="1">
    <citation type="submission" date="2019-03" db="EMBL/GenBank/DDBJ databases">
        <title>Genomic Encyclopedia of Type Strains, Phase IV (KMG-IV): sequencing the most valuable type-strain genomes for metagenomic binning, comparative biology and taxonomic classification.</title>
        <authorList>
            <person name="Goeker M."/>
        </authorList>
    </citation>
    <scope>NUCLEOTIDE SEQUENCE [LARGE SCALE GENOMIC DNA]</scope>
    <source>
        <strain evidence="11 12">DSM 25903</strain>
    </source>
</reference>
<evidence type="ECO:0000313" key="11">
    <source>
        <dbReference type="EMBL" id="TDR94684.1"/>
    </source>
</evidence>
<dbReference type="EMBL" id="SNZR01000011">
    <property type="protein sequence ID" value="TDR94684.1"/>
    <property type="molecule type" value="Genomic_DNA"/>
</dbReference>
<dbReference type="Gene3D" id="3.30.1380.10">
    <property type="match status" value="1"/>
</dbReference>
<evidence type="ECO:0000256" key="7">
    <source>
        <dbReference type="ARBA" id="ARBA00023049"/>
    </source>
</evidence>
<evidence type="ECO:0000256" key="8">
    <source>
        <dbReference type="PIRSR" id="PIRSR018455-2"/>
    </source>
</evidence>
<comment type="caution">
    <text evidence="11">The sequence shown here is derived from an EMBL/GenBank/DDBJ whole genome shotgun (WGS) entry which is preliminary data.</text>
</comment>
<keyword evidence="7" id="KW-0482">Metalloprotease</keyword>
<dbReference type="InterPro" id="IPR009045">
    <property type="entry name" value="Zn_M74/Hedgehog-like"/>
</dbReference>
<proteinExistence type="predicted"/>
<evidence type="ECO:0000256" key="3">
    <source>
        <dbReference type="ARBA" id="ARBA00022729"/>
    </source>
</evidence>
<keyword evidence="6" id="KW-0862">Zinc</keyword>
<evidence type="ECO:0000256" key="6">
    <source>
        <dbReference type="ARBA" id="ARBA00022833"/>
    </source>
</evidence>
<evidence type="ECO:0000256" key="10">
    <source>
        <dbReference type="SAM" id="SignalP"/>
    </source>
</evidence>
<evidence type="ECO:0000313" key="12">
    <source>
        <dbReference type="Proteomes" id="UP000295122"/>
    </source>
</evidence>
<dbReference type="SUPFAM" id="SSF55166">
    <property type="entry name" value="Hedgehog/DD-peptidase"/>
    <property type="match status" value="1"/>
</dbReference>
<keyword evidence="12" id="KW-1185">Reference proteome</keyword>
<feature type="disulfide bond" evidence="8">
    <location>
        <begin position="245"/>
        <end position="251"/>
    </location>
</feature>
<evidence type="ECO:0000256" key="5">
    <source>
        <dbReference type="ARBA" id="ARBA00022801"/>
    </source>
</evidence>
<dbReference type="Proteomes" id="UP000295122">
    <property type="component" value="Unassembled WGS sequence"/>
</dbReference>
<evidence type="ECO:0000256" key="4">
    <source>
        <dbReference type="ARBA" id="ARBA00022764"/>
    </source>
</evidence>
<dbReference type="GO" id="GO:0046872">
    <property type="term" value="F:metal ion binding"/>
    <property type="evidence" value="ECO:0007669"/>
    <property type="project" value="UniProtKB-KW"/>
</dbReference>
<keyword evidence="5" id="KW-0378">Hydrolase</keyword>
<organism evidence="11 12">
    <name type="scientific">Enterovirga rhinocerotis</name>
    <dbReference type="NCBI Taxonomy" id="1339210"/>
    <lineage>
        <taxon>Bacteria</taxon>
        <taxon>Pseudomonadati</taxon>
        <taxon>Pseudomonadota</taxon>
        <taxon>Alphaproteobacteria</taxon>
        <taxon>Hyphomicrobiales</taxon>
        <taxon>Methylobacteriaceae</taxon>
        <taxon>Enterovirga</taxon>
    </lineage>
</organism>
<name>A0A4R7C7Q2_9HYPH</name>
<feature type="disulfide bond" evidence="8">
    <location>
        <begin position="71"/>
        <end position="296"/>
    </location>
</feature>
<dbReference type="GO" id="GO:0030288">
    <property type="term" value="C:outer membrane-bounded periplasmic space"/>
    <property type="evidence" value="ECO:0007669"/>
    <property type="project" value="InterPro"/>
</dbReference>
<dbReference type="Pfam" id="PF03411">
    <property type="entry name" value="Peptidase_M74"/>
    <property type="match status" value="1"/>
</dbReference>
<dbReference type="GO" id="GO:0006508">
    <property type="term" value="P:proteolysis"/>
    <property type="evidence" value="ECO:0007669"/>
    <property type="project" value="UniProtKB-KW"/>
</dbReference>
<keyword evidence="4" id="KW-0574">Periplasm</keyword>
<keyword evidence="2" id="KW-0479">Metal-binding</keyword>
<sequence>MLPIRRFLAPLVAAIALTSVPVFAQDGTFDPKPLPPLGQAGPATPAKEMFGRRPKPASLEARSIGFYSKGCLAGARALPVDGKTWQAMRVSRNRNWGHPKMIAFIERLSAKVPAINGWPGLLVGDISQPRGGPMLTGHASHQIGLDADIWLMPMPNRKMSRSDREEMAAVNLLRPDRRDIDPAVYTAAHMKLIRAVAAEPEVARIFVNPAIKKAFCRDSAGDRSWLSKVRPIWGHNYHFHIRLTCPDGDACRDQDPVPRGDGCGAELERWFTPEMLFPGPGAPPPPMLMSQLPAECRRVLVAP</sequence>
<dbReference type="GO" id="GO:0008237">
    <property type="term" value="F:metallopeptidase activity"/>
    <property type="evidence" value="ECO:0007669"/>
    <property type="project" value="UniProtKB-KW"/>
</dbReference>
<feature type="chain" id="PRO_5020851109" evidence="10">
    <location>
        <begin position="25"/>
        <end position="303"/>
    </location>
</feature>
<feature type="disulfide bond" evidence="8">
    <location>
        <begin position="216"/>
        <end position="263"/>
    </location>
</feature>
<protein>
    <submittedName>
        <fullName evidence="11">Penicillin-insensitive murein endopeptidase</fullName>
    </submittedName>
</protein>
<feature type="region of interest" description="Disordered" evidence="9">
    <location>
        <begin position="31"/>
        <end position="54"/>
    </location>
</feature>
<evidence type="ECO:0000256" key="9">
    <source>
        <dbReference type="SAM" id="MobiDB-lite"/>
    </source>
</evidence>
<dbReference type="InterPro" id="IPR005073">
    <property type="entry name" value="Peptidase_M74"/>
</dbReference>
<evidence type="ECO:0000256" key="2">
    <source>
        <dbReference type="ARBA" id="ARBA00022723"/>
    </source>
</evidence>
<keyword evidence="8" id="KW-1015">Disulfide bond</keyword>
<dbReference type="NCBIfam" id="NF006947">
    <property type="entry name" value="PRK09429.1"/>
    <property type="match status" value="1"/>
</dbReference>
<dbReference type="RefSeq" id="WP_133769553.1">
    <property type="nucleotide sequence ID" value="NZ_SNZR01000011.1"/>
</dbReference>
<keyword evidence="1" id="KW-0645">Protease</keyword>